<name>A0A1N6DZS1_9MICO</name>
<dbReference type="AlphaFoldDB" id="A0A1N6DZS1"/>
<feature type="transmembrane region" description="Helical" evidence="1">
    <location>
        <begin position="88"/>
        <end position="112"/>
    </location>
</feature>
<feature type="transmembrane region" description="Helical" evidence="1">
    <location>
        <begin position="64"/>
        <end position="82"/>
    </location>
</feature>
<gene>
    <name evidence="3" type="ORF">SAMN05443544_0925</name>
</gene>
<reference evidence="4" key="1">
    <citation type="submission" date="2016-11" db="EMBL/GenBank/DDBJ databases">
        <authorList>
            <person name="Varghese N."/>
            <person name="Submissions S."/>
        </authorList>
    </citation>
    <scope>NUCLEOTIDE SEQUENCE [LARGE SCALE GENOMIC DNA]</scope>
    <source>
        <strain evidence="4">DSM 8595</strain>
    </source>
</reference>
<keyword evidence="4" id="KW-1185">Reference proteome</keyword>
<accession>A0A1N6DZS1</accession>
<evidence type="ECO:0000259" key="2">
    <source>
        <dbReference type="Pfam" id="PF10708"/>
    </source>
</evidence>
<keyword evidence="1" id="KW-0812">Transmembrane</keyword>
<proteinExistence type="predicted"/>
<dbReference type="RefSeq" id="WP_074259097.1">
    <property type="nucleotide sequence ID" value="NZ_FSRJ01000001.1"/>
</dbReference>
<dbReference type="InterPro" id="IPR018929">
    <property type="entry name" value="DUF2510"/>
</dbReference>
<protein>
    <recommendedName>
        <fullName evidence="2">DUF2510 domain-containing protein</fullName>
    </recommendedName>
</protein>
<sequence>MHPLPPPHDSAAPGWYVDPLAGDMLRWWDGSNWSETEFKLARTMITTEVRRDFLLGPLGRRGSVINVVFCSALVVVGIVFALTMHPFLWGIVAVCGFLDVIFIVMAIAVHHFDIPATFQRLIWPSEKS</sequence>
<dbReference type="Proteomes" id="UP000184699">
    <property type="component" value="Unassembled WGS sequence"/>
</dbReference>
<evidence type="ECO:0000313" key="3">
    <source>
        <dbReference type="EMBL" id="SIN76253.1"/>
    </source>
</evidence>
<keyword evidence="1" id="KW-1133">Transmembrane helix</keyword>
<dbReference type="STRING" id="232089.SAMN05443544_0925"/>
<dbReference type="EMBL" id="FSRJ01000001">
    <property type="protein sequence ID" value="SIN76253.1"/>
    <property type="molecule type" value="Genomic_DNA"/>
</dbReference>
<dbReference type="OrthoDB" id="5008131at2"/>
<evidence type="ECO:0000256" key="1">
    <source>
        <dbReference type="SAM" id="Phobius"/>
    </source>
</evidence>
<keyword evidence="1" id="KW-0472">Membrane</keyword>
<feature type="domain" description="DUF2510" evidence="2">
    <location>
        <begin position="13"/>
        <end position="35"/>
    </location>
</feature>
<dbReference type="Pfam" id="PF10708">
    <property type="entry name" value="DUF2510"/>
    <property type="match status" value="1"/>
</dbReference>
<organism evidence="3 4">
    <name type="scientific">Agromyces cerinus subsp. cerinus</name>
    <dbReference type="NCBI Taxonomy" id="232089"/>
    <lineage>
        <taxon>Bacteria</taxon>
        <taxon>Bacillati</taxon>
        <taxon>Actinomycetota</taxon>
        <taxon>Actinomycetes</taxon>
        <taxon>Micrococcales</taxon>
        <taxon>Microbacteriaceae</taxon>
        <taxon>Agromyces</taxon>
    </lineage>
</organism>
<evidence type="ECO:0000313" key="4">
    <source>
        <dbReference type="Proteomes" id="UP000184699"/>
    </source>
</evidence>